<dbReference type="GO" id="GO:1902808">
    <property type="term" value="P:positive regulation of cell cycle G1/S phase transition"/>
    <property type="evidence" value="ECO:0007669"/>
    <property type="project" value="TreeGrafter"/>
</dbReference>
<accession>A0A8W8KC18</accession>
<feature type="compositionally biased region" description="Polar residues" evidence="1">
    <location>
        <begin position="191"/>
        <end position="215"/>
    </location>
</feature>
<name>A0A8W8KC18_MAGGI</name>
<dbReference type="Pfam" id="PF15364">
    <property type="entry name" value="PAXIP1_C"/>
    <property type="match status" value="1"/>
</dbReference>
<evidence type="ECO:0000313" key="2">
    <source>
        <dbReference type="EnsemblMetazoa" id="G22855.6:cds"/>
    </source>
</evidence>
<protein>
    <submittedName>
        <fullName evidence="2">Uncharacterized protein</fullName>
    </submittedName>
</protein>
<evidence type="ECO:0000313" key="3">
    <source>
        <dbReference type="Proteomes" id="UP000005408"/>
    </source>
</evidence>
<dbReference type="GO" id="GO:0033148">
    <property type="term" value="P:positive regulation of intracellular estrogen receptor signaling pathway"/>
    <property type="evidence" value="ECO:0007669"/>
    <property type="project" value="TreeGrafter"/>
</dbReference>
<feature type="compositionally biased region" description="Basic and acidic residues" evidence="1">
    <location>
        <begin position="71"/>
        <end position="99"/>
    </location>
</feature>
<dbReference type="InterPro" id="IPR028213">
    <property type="entry name" value="PA1"/>
</dbReference>
<feature type="region of interest" description="Disordered" evidence="1">
    <location>
        <begin position="15"/>
        <end position="36"/>
    </location>
</feature>
<reference evidence="2" key="1">
    <citation type="submission" date="2022-08" db="UniProtKB">
        <authorList>
            <consortium name="EnsemblMetazoa"/>
        </authorList>
    </citation>
    <scope>IDENTIFICATION</scope>
    <source>
        <strain evidence="2">05x7-T-G4-1.051#20</strain>
    </source>
</reference>
<organism evidence="2 3">
    <name type="scientific">Magallana gigas</name>
    <name type="common">Pacific oyster</name>
    <name type="synonym">Crassostrea gigas</name>
    <dbReference type="NCBI Taxonomy" id="29159"/>
    <lineage>
        <taxon>Eukaryota</taxon>
        <taxon>Metazoa</taxon>
        <taxon>Spiralia</taxon>
        <taxon>Lophotrochozoa</taxon>
        <taxon>Mollusca</taxon>
        <taxon>Bivalvia</taxon>
        <taxon>Autobranchia</taxon>
        <taxon>Pteriomorphia</taxon>
        <taxon>Ostreida</taxon>
        <taxon>Ostreoidea</taxon>
        <taxon>Ostreidae</taxon>
        <taxon>Magallana</taxon>
    </lineage>
</organism>
<dbReference type="GO" id="GO:0044666">
    <property type="term" value="C:MLL3/4 complex"/>
    <property type="evidence" value="ECO:0007669"/>
    <property type="project" value="TreeGrafter"/>
</dbReference>
<dbReference type="Proteomes" id="UP000005408">
    <property type="component" value="Unassembled WGS sequence"/>
</dbReference>
<dbReference type="EnsemblMetazoa" id="G22855.6">
    <property type="protein sequence ID" value="G22855.6:cds"/>
    <property type="gene ID" value="G22855"/>
</dbReference>
<proteinExistence type="predicted"/>
<feature type="compositionally biased region" description="Basic and acidic residues" evidence="1">
    <location>
        <begin position="15"/>
        <end position="33"/>
    </location>
</feature>
<dbReference type="AlphaFoldDB" id="A0A8W8KC18"/>
<dbReference type="GO" id="GO:0030331">
    <property type="term" value="F:nuclear estrogen receptor binding"/>
    <property type="evidence" value="ECO:0007669"/>
    <property type="project" value="TreeGrafter"/>
</dbReference>
<dbReference type="PANTHER" id="PTHR28467">
    <property type="entry name" value="PAXIP1-ASSOCIATED GLUTAMATE-RICH PROTEIN 1"/>
    <property type="match status" value="1"/>
</dbReference>
<feature type="region of interest" description="Disordered" evidence="1">
    <location>
        <begin position="65"/>
        <end position="237"/>
    </location>
</feature>
<evidence type="ECO:0000256" key="1">
    <source>
        <dbReference type="SAM" id="MobiDB-lite"/>
    </source>
</evidence>
<feature type="compositionally biased region" description="Low complexity" evidence="1">
    <location>
        <begin position="175"/>
        <end position="190"/>
    </location>
</feature>
<keyword evidence="3" id="KW-1185">Reference proteome</keyword>
<feature type="compositionally biased region" description="Polar residues" evidence="1">
    <location>
        <begin position="224"/>
        <end position="237"/>
    </location>
</feature>
<dbReference type="PANTHER" id="PTHR28467:SF1">
    <property type="entry name" value="PAXIP1-ASSOCIATED GLUTAMATE-RICH PROTEIN 1"/>
    <property type="match status" value="1"/>
</dbReference>
<sequence>MYYEELVNLKMDAKPEKDWQVQGSDEEKYDPGKKGNGAWCPLAEDIIKLYEALAKEKVLKLQWKCPGRHLPKAEKSQEDVEMKEDVKPEPVEQPKEDSKQVQSTEFDFDDDDIGTTPKVTPQRLPGNRTPRTQKKVATMDKILQDVMKQRIQNSADRDAKRRFQRSPRTPGSTPVKPSSGSSNNSPSKVSTETSSTTAVGTSLSSMVTPVTNTENSEIKPQEMETASSTESQNTAVK</sequence>